<protein>
    <recommendedName>
        <fullName evidence="10">Chromosome partition protein MukB</fullName>
    </recommendedName>
    <alternativeName>
        <fullName evidence="10">Structural maintenance of chromosome-related protein</fullName>
    </alternativeName>
</protein>
<keyword evidence="6 10" id="KW-0175">Coiled coil</keyword>
<dbReference type="SUPFAM" id="SSF52540">
    <property type="entry name" value="P-loop containing nucleoside triphosphate hydrolases"/>
    <property type="match status" value="2"/>
</dbReference>
<feature type="coiled-coil region" evidence="10">
    <location>
        <begin position="882"/>
        <end position="909"/>
    </location>
</feature>
<dbReference type="InterPro" id="IPR032520">
    <property type="entry name" value="MukB_hinge"/>
</dbReference>
<sequence>MWNEDNLELEKEEKEQDEISFVASSQSIQSQVKRGKFRSLTLINWNGFFARTFDLDELVTTLSGGNGAGKSTTMAGFVTALIPDLTLLHFRNTTEAGATSGSRDKGLHGKLRPGVCYAVLDTLNSRHQRILVGVRLQQIVGRDKKVDLKTFSIQGLELSINPTSIFTESLNERQARVLNLTELKDRIEEIGGQFKQYHSITDYHSMMFDLGLIPKRLRSASERSKFYKLIEASLYGGISSAITRSLRDYLLPENVGVKKAFQDMESALRENRMTLEAIKVTQSDRNLFKHLITETTNYVASDYMRHVNERRSNIEAVLAARKEWYIAKSEQSLSQHRLIDLSREVAELEENEHALEVDYQSAVDHLNLVMNALRHQEKITRYQEDLAVLQEKLEEQKIVVEEANEQQEESLLRLEELEENIDQLRNQLADYQQALDAQQTRALQYQQALQALERAKKLCGLSDLSSKNIDDYYHEFEAQNEDLTHKRLDFEQQLSVSEIAKTQFDKAYQLLCKIAGEVSRSEAWEQAKTLFAELPSQRVQAQLAPELRTKLHDLEKRQQQQQSAVRLLKEFNQRTTLNLTSADELEDYFSEQEALFETLSDELAQQVEERSILKQKREQLTALYEEKTQKAPAWLTAQSALERLQEQSNSEFCDSQDVMNFMQSLLAKERELTIQRDQLDLKHKQLEEQISRLNQPDGSEDARLNLLAERFGGVLLSELYDDLPFEDAPYFSALYGPARHAIVVRDLAAIKDQLSQLEDCPDDLYLIEGDPSAFDESVLVAEELQFGVVVQVSNRELRYSKFPEIPLFGRAAREKHLESLQAQRDEIAENYAQCAFDVQKCQRLHEHFSQFIGLHLALAFQPDPEQQMAELYNERSEIDRKLTALSATEQQLRNQLDDVKEKIQLLNKLAPQFSLVDDTDLIDRIDECKEQLDLAEQDEFFIRKHSVTLSQLEPIANVLQAIPENYEQLKADYDQLVSLQKQVQQRLFALADVVQRQSHFAYKDEQGVESGGLNQQLRSKLEQLQQEREQQREQVRLKQIRFSEYNQVFIGLRSAFDEKNKVLTELLEEVHQLGVRADQNAEQRAKTRKDELYQQLSTRRQRRSYIEKQLTLIESESENLNRRIRKAEREYKTQRELVVAAKVSWCAVLWLSRHADVEKRLNRRELAYLSNDELRSMSDKALGALRTAVMDNEYLRDSLRVSEDSRKPENKVRFFIAVYQHLRERIRQDIIKTDDPIDAIEQMEIELSRLTDELKGREKKLSISAKSVANIMRKTIQREQNRIRMLNQGLQNISFGQVKSVRLVVNIRDTHAMLLDALSNHQEQHQDLFNDNRITFSEAIAKLYQRLNPHIDMGQRTAQTVGEELLDYRNYLELEVEVYRGTDGWLRAESGALSTGEAIGTGMSILLMVVQSWEEESRRIRGKDIIPCRLLFLDEAARLDAKSISTLFELCERLDMQLLIAAPENISPEKGTTYKLVRKISDNQEYVHVVGLRGFGTLQK</sequence>
<evidence type="ECO:0000256" key="7">
    <source>
        <dbReference type="ARBA" id="ARBA00023067"/>
    </source>
</evidence>
<dbReference type="InterPro" id="IPR012090">
    <property type="entry name" value="MukB"/>
</dbReference>
<organism evidence="13 14">
    <name type="scientific">Seminibacterium arietis</name>
    <dbReference type="NCBI Taxonomy" id="1173502"/>
    <lineage>
        <taxon>Bacteria</taxon>
        <taxon>Pseudomonadati</taxon>
        <taxon>Pseudomonadota</taxon>
        <taxon>Gammaproteobacteria</taxon>
        <taxon>Pasteurellales</taxon>
        <taxon>Pasteurellaceae</taxon>
        <taxon>Seminibacterium</taxon>
    </lineage>
</organism>
<dbReference type="Pfam" id="PF16330">
    <property type="entry name" value="MukB_hinge"/>
    <property type="match status" value="1"/>
</dbReference>
<feature type="coiled-coil region" evidence="10">
    <location>
        <begin position="1110"/>
        <end position="1137"/>
    </location>
</feature>
<name>A0ABW3I8C4_9PAST</name>
<evidence type="ECO:0000256" key="9">
    <source>
        <dbReference type="ARBA" id="ARBA00023306"/>
    </source>
</evidence>
<keyword evidence="2 10" id="KW-0132">Cell division</keyword>
<comment type="similarity">
    <text evidence="10">Belongs to the SMC family. MukB subfamily.</text>
</comment>
<keyword evidence="3 10" id="KW-0547">Nucleotide-binding</keyword>
<evidence type="ECO:0000259" key="11">
    <source>
        <dbReference type="Pfam" id="PF04310"/>
    </source>
</evidence>
<comment type="function">
    <text evidence="10">Plays a central role in chromosome condensation, segregation and cell cycle progression. Functions as a homodimer, which is essential for chromosome partition. Involved in negative DNA supercoiling in vivo, and by this means organize and compact chromosomes. May achieve or facilitate chromosome segregation by condensation DNA from both sides of a centrally located replisome during cell division.</text>
</comment>
<evidence type="ECO:0000256" key="5">
    <source>
        <dbReference type="ARBA" id="ARBA00022840"/>
    </source>
</evidence>
<evidence type="ECO:0000256" key="4">
    <source>
        <dbReference type="ARBA" id="ARBA00022829"/>
    </source>
</evidence>
<evidence type="ECO:0000256" key="6">
    <source>
        <dbReference type="ARBA" id="ARBA00023054"/>
    </source>
</evidence>
<keyword evidence="7 10" id="KW-0226">DNA condensation</keyword>
<keyword evidence="14" id="KW-1185">Reference proteome</keyword>
<comment type="domain">
    <text evidence="10">The hinge domain, which separates the large intramolecular coiled coil regions, allows the homodimerization, forming a V-shaped homodimer.</text>
</comment>
<feature type="coiled-coil region" evidence="10">
    <location>
        <begin position="1014"/>
        <end position="1041"/>
    </location>
</feature>
<dbReference type="Gene3D" id="3.30.70.3500">
    <property type="entry name" value="MukB, hinge domain"/>
    <property type="match status" value="1"/>
</dbReference>
<dbReference type="PIRSF" id="PIRSF005246">
    <property type="entry name" value="MukB"/>
    <property type="match status" value="1"/>
</dbReference>
<keyword evidence="8 10" id="KW-0238">DNA-binding</keyword>
<keyword evidence="1 10" id="KW-0963">Cytoplasm</keyword>
<dbReference type="InterPro" id="IPR007406">
    <property type="entry name" value="MukB_N_dom"/>
</dbReference>
<feature type="binding site" evidence="10">
    <location>
        <begin position="64"/>
        <end position="71"/>
    </location>
    <ligand>
        <name>ATP</name>
        <dbReference type="ChEBI" id="CHEBI:30616"/>
    </ligand>
</feature>
<dbReference type="InterPro" id="IPR027417">
    <property type="entry name" value="P-loop_NTPase"/>
</dbReference>
<evidence type="ECO:0000313" key="13">
    <source>
        <dbReference type="EMBL" id="MFD0965780.1"/>
    </source>
</evidence>
<keyword evidence="4 10" id="KW-0159">Chromosome partition</keyword>
<dbReference type="PANTHER" id="PTHR42963:SF1">
    <property type="entry name" value="DUF4476 DOMAIN-CONTAINING PROTEIN"/>
    <property type="match status" value="1"/>
</dbReference>
<dbReference type="Pfam" id="PF04310">
    <property type="entry name" value="MukB"/>
    <property type="match status" value="1"/>
</dbReference>
<comment type="subcellular location">
    <subcellularLocation>
        <location evidence="10">Cytoplasm</location>
        <location evidence="10">Nucleoid</location>
    </subcellularLocation>
    <text evidence="10">Restricted to the nucleoid region.</text>
</comment>
<evidence type="ECO:0000313" key="14">
    <source>
        <dbReference type="Proteomes" id="UP001596996"/>
    </source>
</evidence>
<feature type="domain" description="MukB hinge" evidence="12">
    <location>
        <begin position="676"/>
        <end position="840"/>
    </location>
</feature>
<dbReference type="PANTHER" id="PTHR42963">
    <property type="entry name" value="CHROMOSOME PARTITION PROTEIN MUKB"/>
    <property type="match status" value="1"/>
</dbReference>
<proteinExistence type="inferred from homology"/>
<evidence type="ECO:0000256" key="2">
    <source>
        <dbReference type="ARBA" id="ARBA00022618"/>
    </source>
</evidence>
<evidence type="ECO:0000256" key="1">
    <source>
        <dbReference type="ARBA" id="ARBA00022490"/>
    </source>
</evidence>
<gene>
    <name evidence="10 13" type="primary">mukB</name>
    <name evidence="13" type="ORF">ACFQ02_02780</name>
</gene>
<dbReference type="InterPro" id="IPR050308">
    <property type="entry name" value="MukB/SMC"/>
</dbReference>
<feature type="coiled-coil region" evidence="10">
    <location>
        <begin position="338"/>
        <end position="493"/>
    </location>
</feature>
<dbReference type="RefSeq" id="WP_380819579.1">
    <property type="nucleotide sequence ID" value="NZ_JBHTJN010000008.1"/>
</dbReference>
<dbReference type="NCBIfam" id="NF003422">
    <property type="entry name" value="PRK04863.1"/>
    <property type="match status" value="1"/>
</dbReference>
<keyword evidence="9 10" id="KW-0131">Cell cycle</keyword>
<dbReference type="HAMAP" id="MF_01800">
    <property type="entry name" value="MukB"/>
    <property type="match status" value="1"/>
</dbReference>
<dbReference type="InterPro" id="IPR042501">
    <property type="entry name" value="MukB_hinge_sf"/>
</dbReference>
<feature type="coiled-coil region" evidence="10">
    <location>
        <begin position="596"/>
        <end position="630"/>
    </location>
</feature>
<feature type="region of interest" description="Flexible hinge" evidence="10">
    <location>
        <begin position="696"/>
        <end position="813"/>
    </location>
</feature>
<accession>A0ABW3I8C4</accession>
<reference evidence="14" key="1">
    <citation type="journal article" date="2019" name="Int. J. Syst. Evol. Microbiol.">
        <title>The Global Catalogue of Microorganisms (GCM) 10K type strain sequencing project: providing services to taxonomists for standard genome sequencing and annotation.</title>
        <authorList>
            <consortium name="The Broad Institute Genomics Platform"/>
            <consortium name="The Broad Institute Genome Sequencing Center for Infectious Disease"/>
            <person name="Wu L."/>
            <person name="Ma J."/>
        </authorList>
    </citation>
    <scope>NUCLEOTIDE SEQUENCE [LARGE SCALE GENOMIC DNA]</scope>
    <source>
        <strain evidence="14">CCUG 61707</strain>
    </source>
</reference>
<dbReference type="Gene3D" id="1.20.58.850">
    <property type="match status" value="2"/>
</dbReference>
<keyword evidence="5 10" id="KW-0067">ATP-binding</keyword>
<feature type="domain" description="MukB N-terminal" evidence="11">
    <location>
        <begin position="32"/>
        <end position="256"/>
    </location>
</feature>
<evidence type="ECO:0000259" key="12">
    <source>
        <dbReference type="Pfam" id="PF16330"/>
    </source>
</evidence>
<dbReference type="Pfam" id="PF13558">
    <property type="entry name" value="SbcC_Walker_B"/>
    <property type="match status" value="1"/>
</dbReference>
<dbReference type="Proteomes" id="UP001596996">
    <property type="component" value="Unassembled WGS sequence"/>
</dbReference>
<dbReference type="EMBL" id="JBHTJN010000008">
    <property type="protein sequence ID" value="MFD0965780.1"/>
    <property type="molecule type" value="Genomic_DNA"/>
</dbReference>
<comment type="subunit">
    <text evidence="10">Homodimerization via its hinge domain. Binds to DNA via its C-terminal region. Interacts, and probably forms a ternary complex, with MukE and MukF via its C-terminal region. The complex formation is stimulated by calcium or magnesium. Interacts with tubulin-related protein FtsZ.</text>
</comment>
<evidence type="ECO:0000256" key="10">
    <source>
        <dbReference type="HAMAP-Rule" id="MF_01800"/>
    </source>
</evidence>
<comment type="caution">
    <text evidence="13">The sequence shown here is derived from an EMBL/GenBank/DDBJ whole genome shotgun (WGS) entry which is preliminary data.</text>
</comment>
<dbReference type="Gene3D" id="3.40.1140.10">
    <property type="match status" value="2"/>
</dbReference>
<evidence type="ECO:0000256" key="8">
    <source>
        <dbReference type="ARBA" id="ARBA00023125"/>
    </source>
</evidence>
<evidence type="ECO:0000256" key="3">
    <source>
        <dbReference type="ARBA" id="ARBA00022741"/>
    </source>
</evidence>